<evidence type="ECO:0000256" key="2">
    <source>
        <dbReference type="ARBA" id="ARBA00022723"/>
    </source>
</evidence>
<evidence type="ECO:0000259" key="8">
    <source>
        <dbReference type="Pfam" id="PF08439"/>
    </source>
</evidence>
<dbReference type="InterPro" id="IPR013647">
    <property type="entry name" value="OligopepF_N_dom"/>
</dbReference>
<dbReference type="SUPFAM" id="SSF55486">
    <property type="entry name" value="Metalloproteases ('zincins'), catalytic domain"/>
    <property type="match status" value="1"/>
</dbReference>
<proteinExistence type="inferred from homology"/>
<evidence type="ECO:0000256" key="6">
    <source>
        <dbReference type="RuleBase" id="RU368091"/>
    </source>
</evidence>
<dbReference type="NCBIfam" id="TIGR00181">
    <property type="entry name" value="pepF"/>
    <property type="match status" value="1"/>
</dbReference>
<dbReference type="Pfam" id="PF08439">
    <property type="entry name" value="Peptidase_M3_N"/>
    <property type="match status" value="1"/>
</dbReference>
<keyword evidence="1 6" id="KW-0645">Protease</keyword>
<feature type="domain" description="Oligopeptidase F N-terminal" evidence="8">
    <location>
        <begin position="115"/>
        <end position="181"/>
    </location>
</feature>
<organism evidence="9 10">
    <name type="scientific">Proteiniclasticum aestuarii</name>
    <dbReference type="NCBI Taxonomy" id="2817862"/>
    <lineage>
        <taxon>Bacteria</taxon>
        <taxon>Bacillati</taxon>
        <taxon>Bacillota</taxon>
        <taxon>Clostridia</taxon>
        <taxon>Eubacteriales</taxon>
        <taxon>Clostridiaceae</taxon>
        <taxon>Proteiniclasticum</taxon>
    </lineage>
</organism>
<gene>
    <name evidence="9" type="primary">pepF</name>
    <name evidence="9" type="ORF">J3A84_02755</name>
</gene>
<dbReference type="CDD" id="cd09609">
    <property type="entry name" value="M3B_PepF"/>
    <property type="match status" value="1"/>
</dbReference>
<evidence type="ECO:0000256" key="3">
    <source>
        <dbReference type="ARBA" id="ARBA00022801"/>
    </source>
</evidence>
<dbReference type="GO" id="GO:0006518">
    <property type="term" value="P:peptide metabolic process"/>
    <property type="evidence" value="ECO:0007669"/>
    <property type="project" value="TreeGrafter"/>
</dbReference>
<dbReference type="InterPro" id="IPR034009">
    <property type="entry name" value="M3B_PepF_4"/>
</dbReference>
<name>A0A939H9P7_9CLOT</name>
<dbReference type="Pfam" id="PF01432">
    <property type="entry name" value="Peptidase_M3"/>
    <property type="match status" value="1"/>
</dbReference>
<evidence type="ECO:0000256" key="1">
    <source>
        <dbReference type="ARBA" id="ARBA00022670"/>
    </source>
</evidence>
<keyword evidence="2 6" id="KW-0479">Metal-binding</keyword>
<keyword evidence="3 6" id="KW-0378">Hydrolase</keyword>
<dbReference type="InterPro" id="IPR004438">
    <property type="entry name" value="Peptidase_M3B"/>
</dbReference>
<dbReference type="AlphaFoldDB" id="A0A939H9P7"/>
<dbReference type="InterPro" id="IPR045090">
    <property type="entry name" value="Pept_M3A_M3B"/>
</dbReference>
<keyword evidence="10" id="KW-1185">Reference proteome</keyword>
<evidence type="ECO:0000256" key="5">
    <source>
        <dbReference type="ARBA" id="ARBA00023049"/>
    </source>
</evidence>
<dbReference type="GO" id="GO:0046872">
    <property type="term" value="F:metal ion binding"/>
    <property type="evidence" value="ECO:0007669"/>
    <property type="project" value="UniProtKB-UniRule"/>
</dbReference>
<evidence type="ECO:0000313" key="10">
    <source>
        <dbReference type="Proteomes" id="UP000664218"/>
    </source>
</evidence>
<keyword evidence="4 6" id="KW-0862">Zinc</keyword>
<dbReference type="Gene3D" id="1.10.1370.20">
    <property type="entry name" value="Oligoendopeptidase f, C-terminal domain"/>
    <property type="match status" value="1"/>
</dbReference>
<dbReference type="PANTHER" id="PTHR11804:SF45">
    <property type="entry name" value="SIMILAR TO OLIGOENDOPEPTIDASE"/>
    <property type="match status" value="1"/>
</dbReference>
<dbReference type="GO" id="GO:0004222">
    <property type="term" value="F:metalloendopeptidase activity"/>
    <property type="evidence" value="ECO:0007669"/>
    <property type="project" value="UniProtKB-UniRule"/>
</dbReference>
<dbReference type="Gene3D" id="1.20.140.70">
    <property type="entry name" value="Oligopeptidase f, N-terminal domain"/>
    <property type="match status" value="1"/>
</dbReference>
<comment type="function">
    <text evidence="6">Has oligopeptidase activity and degrades a variety of small bioactive peptides.</text>
</comment>
<accession>A0A939H9P7</accession>
<dbReference type="EMBL" id="JAFNJU010000001">
    <property type="protein sequence ID" value="MBO1263962.1"/>
    <property type="molecule type" value="Genomic_DNA"/>
</dbReference>
<dbReference type="RefSeq" id="WP_207598456.1">
    <property type="nucleotide sequence ID" value="NZ_JAFNJU010000001.1"/>
</dbReference>
<keyword evidence="5 6" id="KW-0482">Metalloprotease</keyword>
<dbReference type="EC" id="3.4.24.-" evidence="6"/>
<sequence>MKNRILLRNEVEEKRTWDLSAIYQSEDEVQEAMQELRVLTEKIVSEYKGNLINAENINTCLDEMRKVNVLSGLISSYRFLAVSVDMTNSENQSKSMEASNLLSKVKSRLSFVEGEILENDESVIEKAMEESEENRHYLEDLLREKPYALTIEVEKALATLAPVMNAPMSIYNKAKLQDMDFGTFEVDGKEYPLSFVLYENHYDYDNDMKVRRAAFEAFSKKLKDYEHTVAGVYQTQVQKEKAMADLKGFDSVIDYLLFDQKVTREMYDRQIDVIYEELAPHMRKYAKLLKKIHGIEKMTFNDLKLSVDPSYEPPITVEESKAYVKDGLKILGKDYAEMIDRAFQERWIDFVQNKGKSTGAFCSSPYGRHPFILISWTERMREVFVLAHELGHAGHFYLSQQNQNIFDSRPSLYFIEAPSTMNEMIMANYLLKQNEEKRFRRWVLSSMISRTYYHNFVTHMLEAHYQREVYKIIDEGGSVHAKKLNELKRETLEKFWGEEVEINPGAENTWMRQQHYYKGLYPYTYSAGLTIATEVSKRILREGEAAVEDWKNVLKTGGKKNPVELAAMAKVDITTDQPLKNTIAYIGEIIDEIEKLTEELGDDL</sequence>
<comment type="cofactor">
    <cofactor evidence="6">
        <name>Zn(2+)</name>
        <dbReference type="ChEBI" id="CHEBI:29105"/>
    </cofactor>
    <text evidence="6">Binds 1 zinc ion.</text>
</comment>
<dbReference type="GO" id="GO:0006508">
    <property type="term" value="P:proteolysis"/>
    <property type="evidence" value="ECO:0007669"/>
    <property type="project" value="UniProtKB-KW"/>
</dbReference>
<dbReference type="Proteomes" id="UP000664218">
    <property type="component" value="Unassembled WGS sequence"/>
</dbReference>
<evidence type="ECO:0000259" key="7">
    <source>
        <dbReference type="Pfam" id="PF01432"/>
    </source>
</evidence>
<dbReference type="PANTHER" id="PTHR11804">
    <property type="entry name" value="PROTEASE M3 THIMET OLIGOPEPTIDASE-RELATED"/>
    <property type="match status" value="1"/>
</dbReference>
<protein>
    <recommendedName>
        <fullName evidence="6">Oligopeptidase F</fullName>
        <ecNumber evidence="6">3.4.24.-</ecNumber>
    </recommendedName>
</protein>
<comment type="similarity">
    <text evidence="6">Belongs to the peptidase M3B family.</text>
</comment>
<feature type="domain" description="Peptidase M3A/M3B catalytic" evidence="7">
    <location>
        <begin position="204"/>
        <end position="583"/>
    </location>
</feature>
<reference evidence="9" key="1">
    <citation type="submission" date="2021-03" db="EMBL/GenBank/DDBJ databases">
        <title>Proteiniclasticum marinus sp. nov., isolated from tidal flat sediment.</title>
        <authorList>
            <person name="Namirimu T."/>
            <person name="Yang J.-A."/>
            <person name="Yang S.-H."/>
            <person name="Kim Y.-J."/>
            <person name="Kwon K.K."/>
        </authorList>
    </citation>
    <scope>NUCLEOTIDE SEQUENCE</scope>
    <source>
        <strain evidence="9">SCR006</strain>
    </source>
</reference>
<evidence type="ECO:0000256" key="4">
    <source>
        <dbReference type="ARBA" id="ARBA00022833"/>
    </source>
</evidence>
<evidence type="ECO:0000313" key="9">
    <source>
        <dbReference type="EMBL" id="MBO1263962.1"/>
    </source>
</evidence>
<dbReference type="InterPro" id="IPR001567">
    <property type="entry name" value="Pept_M3A_M3B_dom"/>
</dbReference>
<comment type="caution">
    <text evidence="9">The sequence shown here is derived from an EMBL/GenBank/DDBJ whole genome shotgun (WGS) entry which is preliminary data.</text>
</comment>
<dbReference type="InterPro" id="IPR042088">
    <property type="entry name" value="OligoPept_F_C"/>
</dbReference>